<dbReference type="EMBL" id="JAZHRV010000001">
    <property type="protein sequence ID" value="MEH2552993.1"/>
    <property type="molecule type" value="Genomic_DNA"/>
</dbReference>
<protein>
    <recommendedName>
        <fullName evidence="4">Sulfur globule protein</fullName>
    </recommendedName>
</protein>
<sequence length="79" mass="8689">MLRKVTLALVAAASLSAMALAPTTASAGGFWPHHHHHHHFGHGHGFRIGFVGGGYDGCYVTRRVLTPYGFRWRTVNVCY</sequence>
<keyword evidence="3" id="KW-1185">Reference proteome</keyword>
<gene>
    <name evidence="2" type="ORF">V1286_000522</name>
</gene>
<evidence type="ECO:0000313" key="3">
    <source>
        <dbReference type="Proteomes" id="UP001364224"/>
    </source>
</evidence>
<name>A0ABU8B378_9BRAD</name>
<feature type="signal peptide" evidence="1">
    <location>
        <begin position="1"/>
        <end position="19"/>
    </location>
</feature>
<organism evidence="2 3">
    <name type="scientific">Bradyrhizobium algeriense</name>
    <dbReference type="NCBI Taxonomy" id="634784"/>
    <lineage>
        <taxon>Bacteria</taxon>
        <taxon>Pseudomonadati</taxon>
        <taxon>Pseudomonadota</taxon>
        <taxon>Alphaproteobacteria</taxon>
        <taxon>Hyphomicrobiales</taxon>
        <taxon>Nitrobacteraceae</taxon>
        <taxon>Bradyrhizobium</taxon>
    </lineage>
</organism>
<accession>A0ABU8B378</accession>
<dbReference type="Proteomes" id="UP001364224">
    <property type="component" value="Unassembled WGS sequence"/>
</dbReference>
<reference evidence="2 3" key="1">
    <citation type="submission" date="2024-02" db="EMBL/GenBank/DDBJ databases">
        <title>Adaptive strategies in a cosmopolitan and abundant soil bacterium.</title>
        <authorList>
            <person name="Carini P."/>
        </authorList>
    </citation>
    <scope>NUCLEOTIDE SEQUENCE [LARGE SCALE GENOMIC DNA]</scope>
    <source>
        <strain evidence="2 3">AZCC 1608</strain>
    </source>
</reference>
<proteinExistence type="predicted"/>
<evidence type="ECO:0000256" key="1">
    <source>
        <dbReference type="SAM" id="SignalP"/>
    </source>
</evidence>
<keyword evidence="1" id="KW-0732">Signal</keyword>
<dbReference type="RefSeq" id="WP_334477377.1">
    <property type="nucleotide sequence ID" value="NZ_JAZHRV010000001.1"/>
</dbReference>
<evidence type="ECO:0000313" key="2">
    <source>
        <dbReference type="EMBL" id="MEH2552993.1"/>
    </source>
</evidence>
<comment type="caution">
    <text evidence="2">The sequence shown here is derived from an EMBL/GenBank/DDBJ whole genome shotgun (WGS) entry which is preliminary data.</text>
</comment>
<evidence type="ECO:0008006" key="4">
    <source>
        <dbReference type="Google" id="ProtNLM"/>
    </source>
</evidence>
<feature type="chain" id="PRO_5047299496" description="Sulfur globule protein" evidence="1">
    <location>
        <begin position="20"/>
        <end position="79"/>
    </location>
</feature>